<feature type="chain" id="PRO_5002973852" description="DUF5666 domain-containing protein" evidence="1">
    <location>
        <begin position="21"/>
        <end position="94"/>
    </location>
</feature>
<keyword evidence="4" id="KW-1185">Reference proteome</keyword>
<reference evidence="3 4" key="2">
    <citation type="journal article" date="2011" name="J. Bacteriol.">
        <title>Genomes of three methylotrophs from a single niche uncover genetic and metabolic divergence of Methylophilaceae.</title>
        <authorList>
            <person name="Lapidus A."/>
            <person name="Clum A."/>
            <person name="Labutti K."/>
            <person name="Kaluzhnaya M.G."/>
            <person name="Lim S."/>
            <person name="Beck D.A."/>
            <person name="Glavina Del Rio T."/>
            <person name="Nolan M."/>
            <person name="Mavromatis K."/>
            <person name="Huntemann M."/>
            <person name="Lucas S."/>
            <person name="Lidstrom M.E."/>
            <person name="Ivanova N."/>
            <person name="Chistoserdova L."/>
        </authorList>
    </citation>
    <scope>NUCLEOTIDE SEQUENCE [LARGE SCALE GENOMIC DNA]</scope>
    <source>
        <strain evidence="3 4">SIP3-4</strain>
    </source>
</reference>
<dbReference type="KEGG" id="mei:Msip34_2758"/>
<proteinExistence type="predicted"/>
<evidence type="ECO:0000259" key="2">
    <source>
        <dbReference type="Pfam" id="PF18914"/>
    </source>
</evidence>
<evidence type="ECO:0000313" key="4">
    <source>
        <dbReference type="Proteomes" id="UP000002743"/>
    </source>
</evidence>
<dbReference type="RefSeq" id="WP_015831199.1">
    <property type="nucleotide sequence ID" value="NC_012969.1"/>
</dbReference>
<accession>C6XBM5</accession>
<keyword evidence="1" id="KW-0732">Signal</keyword>
<dbReference type="Pfam" id="PF18914">
    <property type="entry name" value="DUF5666"/>
    <property type="match status" value="1"/>
</dbReference>
<dbReference type="EMBL" id="CP001674">
    <property type="protein sequence ID" value="ACT51995.1"/>
    <property type="molecule type" value="Genomic_DNA"/>
</dbReference>
<sequence precursor="true">MMKSCLVIAGLLALPMAATADTEFYGTIQSKPDNNLGVWVIGDQQIEVNEKTKLEDDHGPLAIGSCVEVEHKNGLAKEIESEKTEKCTKPAGKL</sequence>
<evidence type="ECO:0000256" key="1">
    <source>
        <dbReference type="SAM" id="SignalP"/>
    </source>
</evidence>
<dbReference type="AlphaFoldDB" id="C6XBM5"/>
<dbReference type="Proteomes" id="UP000002743">
    <property type="component" value="Chromosome"/>
</dbReference>
<protein>
    <recommendedName>
        <fullName evidence="2">DUF5666 domain-containing protein</fullName>
    </recommendedName>
</protein>
<dbReference type="OrthoDB" id="8537662at2"/>
<feature type="signal peptide" evidence="1">
    <location>
        <begin position="1"/>
        <end position="20"/>
    </location>
</feature>
<reference evidence="4" key="1">
    <citation type="submission" date="2009-07" db="EMBL/GenBank/DDBJ databases">
        <title>Complete sequence of chromosome of Methylovorus sp. SIP3-4.</title>
        <authorList>
            <person name="Lucas S."/>
            <person name="Copeland A."/>
            <person name="Lapidus A."/>
            <person name="Glavina del Rio T."/>
            <person name="Tice H."/>
            <person name="Bruce D."/>
            <person name="Goodwin L."/>
            <person name="Pitluck S."/>
            <person name="Clum A."/>
            <person name="Larimer F."/>
            <person name="Land M."/>
            <person name="Hauser L."/>
            <person name="Kyrpides N."/>
            <person name="Mikhailova N."/>
            <person name="Kayluzhnaya M."/>
            <person name="Chistoserdova L."/>
        </authorList>
    </citation>
    <scope>NUCLEOTIDE SEQUENCE [LARGE SCALE GENOMIC DNA]</scope>
    <source>
        <strain evidence="4">SIP3-4</strain>
    </source>
</reference>
<dbReference type="InterPro" id="IPR043724">
    <property type="entry name" value="DUF5666"/>
</dbReference>
<dbReference type="HOGENOM" id="CLU_2356501_0_0_4"/>
<gene>
    <name evidence="3" type="ordered locus">Msip34_2758</name>
</gene>
<dbReference type="eggNOG" id="ENOG5033DK7">
    <property type="taxonomic scope" value="Bacteria"/>
</dbReference>
<name>C6XBM5_METGS</name>
<evidence type="ECO:0000313" key="3">
    <source>
        <dbReference type="EMBL" id="ACT51995.1"/>
    </source>
</evidence>
<organism evidence="3 4">
    <name type="scientific">Methylovorus glucosotrophus (strain SIP3-4)</name>
    <dbReference type="NCBI Taxonomy" id="582744"/>
    <lineage>
        <taxon>Bacteria</taxon>
        <taxon>Pseudomonadati</taxon>
        <taxon>Pseudomonadota</taxon>
        <taxon>Betaproteobacteria</taxon>
        <taxon>Nitrosomonadales</taxon>
        <taxon>Methylophilaceae</taxon>
        <taxon>Methylovorus</taxon>
    </lineage>
</organism>
<feature type="domain" description="DUF5666" evidence="2">
    <location>
        <begin position="25"/>
        <end position="79"/>
    </location>
</feature>